<dbReference type="EC" id="4.1.3.38" evidence="2"/>
<protein>
    <submittedName>
        <fullName evidence="2">Para-aminobenzoate synthetase/4-amino-4-deoxychorismate lyase</fullName>
        <ecNumber evidence="2">2.6.1.85</ecNumber>
        <ecNumber evidence="2">4.1.3.38</ecNumber>
    </submittedName>
</protein>
<dbReference type="PANTHER" id="PTHR11236:SF50">
    <property type="entry name" value="AMINODEOXYCHORISMATE SYNTHASE COMPONENT 1"/>
    <property type="match status" value="1"/>
</dbReference>
<name>A0A7Z0D6N0_9ACTN</name>
<keyword evidence="3" id="KW-1185">Reference proteome</keyword>
<gene>
    <name evidence="2" type="ORF">GGQ54_000456</name>
</gene>
<dbReference type="InterPro" id="IPR036038">
    <property type="entry name" value="Aminotransferase-like"/>
</dbReference>
<dbReference type="RefSeq" id="WP_179443914.1">
    <property type="nucleotide sequence ID" value="NZ_JACBZS010000001.1"/>
</dbReference>
<evidence type="ECO:0000313" key="3">
    <source>
        <dbReference type="Proteomes" id="UP000527616"/>
    </source>
</evidence>
<reference evidence="2 3" key="1">
    <citation type="submission" date="2020-07" db="EMBL/GenBank/DDBJ databases">
        <title>Sequencing the genomes of 1000 actinobacteria strains.</title>
        <authorList>
            <person name="Klenk H.-P."/>
        </authorList>
    </citation>
    <scope>NUCLEOTIDE SEQUENCE [LARGE SCALE GENOMIC DNA]</scope>
    <source>
        <strain evidence="2 3">DSM 103164</strain>
    </source>
</reference>
<comment type="caution">
    <text evidence="2">The sequence shown here is derived from an EMBL/GenBank/DDBJ whole genome shotgun (WGS) entry which is preliminary data.</text>
</comment>
<dbReference type="Proteomes" id="UP000527616">
    <property type="component" value="Unassembled WGS sequence"/>
</dbReference>
<dbReference type="InterPro" id="IPR015890">
    <property type="entry name" value="Chorismate_C"/>
</dbReference>
<dbReference type="GO" id="GO:0046820">
    <property type="term" value="F:4-amino-4-deoxychorismate synthase activity"/>
    <property type="evidence" value="ECO:0007669"/>
    <property type="project" value="UniProtKB-EC"/>
</dbReference>
<dbReference type="SUPFAM" id="SSF56322">
    <property type="entry name" value="ADC synthase"/>
    <property type="match status" value="1"/>
</dbReference>
<dbReference type="InterPro" id="IPR019999">
    <property type="entry name" value="Anth_synth_I-like"/>
</dbReference>
<sequence>MSPRRAATPEPGRCRGSARFDDLVADRALIFGAPRAELSAVRIDQVGPVLRQVERATAAGAWAAGFVGYDAAAAFLPVPRAPSAADGLPLAWFMITDPPRVAPALSGLPAEGPGPIGPWHPAWSAAEHRDRVAAIRSAIARGDTYQANLTTTLRGHVPGDPAAFYRQLASAQHGSFHALLRVGDRVVASASPERFFRWSADELLCSPMKGTAPRGVSVAADAVARERLLASAKERAENVMIVDLLRNDLGRIARTGTVAVSELLRAERYPSVWQLVSDIRAVPAPGVGLAEIFAALFPCGSITGAPKISTAKLLTELEGRGRGLYCGAIGYVAPPGAPVRAEFNVAIRTVVLDAQGAASYGVGGAITWDSEPAAEWAELAAKARVLGQPVAPFALLETFGVAERDGVPTAVNLSAHLARLAASADHFGFAFDRDRVERAVAAALAGVDRARVRLELARDGTAAVRLAPPPDPPARPLALAVHRAEPVDPDNPWLHHKTTNREVHERARAAHPGADEVLLVNRAGMITEATTANVVALIDGKWCTPPTTDGCLPGIERARLLDAGILVERSIPADRLGSAAGLALINSLRGWRPAELSPRGSGRPPRETG</sequence>
<dbReference type="AlphaFoldDB" id="A0A7Z0D6N0"/>
<dbReference type="NCBIfam" id="TIGR00553">
    <property type="entry name" value="pabB"/>
    <property type="match status" value="1"/>
</dbReference>
<dbReference type="InterPro" id="IPR005801">
    <property type="entry name" value="ADC_synthase"/>
</dbReference>
<dbReference type="InterPro" id="IPR043131">
    <property type="entry name" value="BCAT-like_N"/>
</dbReference>
<dbReference type="Pfam" id="PF01063">
    <property type="entry name" value="Aminotran_4"/>
    <property type="match status" value="1"/>
</dbReference>
<keyword evidence="2" id="KW-0808">Transferase</keyword>
<evidence type="ECO:0000259" key="1">
    <source>
        <dbReference type="Pfam" id="PF00425"/>
    </source>
</evidence>
<dbReference type="Pfam" id="PF00425">
    <property type="entry name" value="Chorismate_bind"/>
    <property type="match status" value="1"/>
</dbReference>
<dbReference type="GO" id="GO:0008696">
    <property type="term" value="F:4-amino-4-deoxychorismate lyase activity"/>
    <property type="evidence" value="ECO:0007669"/>
    <property type="project" value="UniProtKB-EC"/>
</dbReference>
<dbReference type="InterPro" id="IPR043132">
    <property type="entry name" value="BCAT-like_C"/>
</dbReference>
<feature type="domain" description="Chorismate-utilising enzyme C-terminal" evidence="1">
    <location>
        <begin position="126"/>
        <end position="382"/>
    </location>
</feature>
<dbReference type="SUPFAM" id="SSF56752">
    <property type="entry name" value="D-aminoacid aminotransferase-like PLP-dependent enzymes"/>
    <property type="match status" value="1"/>
</dbReference>
<dbReference type="Gene3D" id="3.30.470.10">
    <property type="match status" value="1"/>
</dbReference>
<dbReference type="GO" id="GO:0000162">
    <property type="term" value="P:L-tryptophan biosynthetic process"/>
    <property type="evidence" value="ECO:0007669"/>
    <property type="project" value="TreeGrafter"/>
</dbReference>
<evidence type="ECO:0000313" key="2">
    <source>
        <dbReference type="EMBL" id="NYI69896.1"/>
    </source>
</evidence>
<dbReference type="InterPro" id="IPR005802">
    <property type="entry name" value="ADC_synth_comp_1"/>
</dbReference>
<dbReference type="GO" id="GO:0009396">
    <property type="term" value="P:folic acid-containing compound biosynthetic process"/>
    <property type="evidence" value="ECO:0007669"/>
    <property type="project" value="InterPro"/>
</dbReference>
<dbReference type="Gene3D" id="3.20.10.10">
    <property type="entry name" value="D-amino Acid Aminotransferase, subunit A, domain 2"/>
    <property type="match status" value="1"/>
</dbReference>
<keyword evidence="2" id="KW-0456">Lyase</keyword>
<dbReference type="EMBL" id="JACBZS010000001">
    <property type="protein sequence ID" value="NYI69896.1"/>
    <property type="molecule type" value="Genomic_DNA"/>
</dbReference>
<dbReference type="Gene3D" id="3.60.120.10">
    <property type="entry name" value="Anthranilate synthase"/>
    <property type="match status" value="1"/>
</dbReference>
<organism evidence="2 3">
    <name type="scientific">Naumannella cuiyingiana</name>
    <dbReference type="NCBI Taxonomy" id="1347891"/>
    <lineage>
        <taxon>Bacteria</taxon>
        <taxon>Bacillati</taxon>
        <taxon>Actinomycetota</taxon>
        <taxon>Actinomycetes</taxon>
        <taxon>Propionibacteriales</taxon>
        <taxon>Propionibacteriaceae</taxon>
        <taxon>Naumannella</taxon>
    </lineage>
</organism>
<dbReference type="InterPro" id="IPR001544">
    <property type="entry name" value="Aminotrans_IV"/>
</dbReference>
<dbReference type="EC" id="2.6.1.85" evidence="2"/>
<accession>A0A7Z0D6N0</accession>
<proteinExistence type="predicted"/>
<dbReference type="PANTHER" id="PTHR11236">
    <property type="entry name" value="AMINOBENZOATE/ANTHRANILATE SYNTHASE"/>
    <property type="match status" value="1"/>
</dbReference>
<dbReference type="PRINTS" id="PR00095">
    <property type="entry name" value="ANTSNTHASEI"/>
</dbReference>
<keyword evidence="2" id="KW-0032">Aminotransferase</keyword>